<dbReference type="FunFam" id="3.40.50.1360:FF:000001">
    <property type="entry name" value="Ribose-5-phosphate isomerase A"/>
    <property type="match status" value="1"/>
</dbReference>
<dbReference type="Pfam" id="PF06026">
    <property type="entry name" value="Rib_5-P_isom_A"/>
    <property type="match status" value="1"/>
</dbReference>
<dbReference type="Gene3D" id="3.40.50.1360">
    <property type="match status" value="1"/>
</dbReference>
<comment type="caution">
    <text evidence="9">The sequence shown here is derived from an EMBL/GenBank/DDBJ whole genome shotgun (WGS) entry which is preliminary data.</text>
</comment>
<evidence type="ECO:0000256" key="2">
    <source>
        <dbReference type="ARBA" id="ARBA00004988"/>
    </source>
</evidence>
<comment type="pathway">
    <text evidence="2">Carbohydrate degradation; pentose phosphate pathway; D-ribose 5-phosphate from D-ribulose 5-phosphate (non-oxidative stage): step 1/1.</text>
</comment>
<dbReference type="GO" id="GO:0005737">
    <property type="term" value="C:cytoplasm"/>
    <property type="evidence" value="ECO:0007669"/>
    <property type="project" value="TreeGrafter"/>
</dbReference>
<dbReference type="UniPathway" id="UPA00115">
    <property type="reaction ID" value="UER00412"/>
</dbReference>
<comment type="catalytic activity">
    <reaction evidence="1">
        <text>aldehydo-D-ribose 5-phosphate = D-ribulose 5-phosphate</text>
        <dbReference type="Rhea" id="RHEA:14657"/>
        <dbReference type="ChEBI" id="CHEBI:58121"/>
        <dbReference type="ChEBI" id="CHEBI:58273"/>
        <dbReference type="EC" id="5.3.1.6"/>
    </reaction>
</comment>
<dbReference type="OrthoDB" id="1555531at2759"/>
<evidence type="ECO:0000256" key="1">
    <source>
        <dbReference type="ARBA" id="ARBA00001713"/>
    </source>
</evidence>
<sequence length="273" mass="30403">MALRAMTFLSIQARRTIRAHFHFLKKRQVSTESAEQGKRWAAIKAIRHVIDSQPSVIGLGSGTTIVYAIDELKKHKIAQDVICIPTSFQTRQLILANNLKLGSLEQYPRIDVTVDGADEIDPRLNAIKGGGACLFQERLVAKASRRFVLVADERKRSHQLGTKWRRGVPVEVVPMALSPIQYTLEEMFPDALIRLRISQPSDKAGPVVTDNGNFILDCHFGPIQNPDLLYKEIKSLTGVLDVGLFYNMADTAYIGHLESDSGDILSVSNLIKQ</sequence>
<dbReference type="AlphaFoldDB" id="A0A367JIY5"/>
<dbReference type="STRING" id="86630.A0A367JIY5"/>
<proteinExistence type="inferred from homology"/>
<accession>A0A367JIY5</accession>
<dbReference type="FunFam" id="3.30.70.260:FF:000018">
    <property type="entry name" value="Ribose-5-phosphate isomerase A"/>
    <property type="match status" value="1"/>
</dbReference>
<dbReference type="NCBIfam" id="NF001924">
    <property type="entry name" value="PRK00702.1"/>
    <property type="match status" value="1"/>
</dbReference>
<evidence type="ECO:0000256" key="8">
    <source>
        <dbReference type="ARBA" id="ARBA00032273"/>
    </source>
</evidence>
<evidence type="ECO:0000256" key="3">
    <source>
        <dbReference type="ARBA" id="ARBA00008088"/>
    </source>
</evidence>
<protein>
    <recommendedName>
        <fullName evidence="5">Ribose-5-phosphate isomerase</fullName>
        <ecNumber evidence="4">5.3.1.6</ecNumber>
    </recommendedName>
    <alternativeName>
        <fullName evidence="8">D-ribose-5-phosphate ketol-isomerase</fullName>
    </alternativeName>
    <alternativeName>
        <fullName evidence="7">Phosphoriboisomerase</fullName>
    </alternativeName>
</protein>
<dbReference type="NCBIfam" id="TIGR00021">
    <property type="entry name" value="rpiA"/>
    <property type="match status" value="1"/>
</dbReference>
<keyword evidence="6 9" id="KW-0413">Isomerase</keyword>
<dbReference type="PANTHER" id="PTHR11934">
    <property type="entry name" value="RIBOSE-5-PHOSPHATE ISOMERASE"/>
    <property type="match status" value="1"/>
</dbReference>
<reference evidence="9 10" key="1">
    <citation type="journal article" date="2018" name="G3 (Bethesda)">
        <title>Phylogenetic and Phylogenomic Definition of Rhizopus Species.</title>
        <authorList>
            <person name="Gryganskyi A.P."/>
            <person name="Golan J."/>
            <person name="Dolatabadi S."/>
            <person name="Mondo S."/>
            <person name="Robb S."/>
            <person name="Idnurm A."/>
            <person name="Muszewska A."/>
            <person name="Steczkiewicz K."/>
            <person name="Masonjones S."/>
            <person name="Liao H.L."/>
            <person name="Gajdeczka M.T."/>
            <person name="Anike F."/>
            <person name="Vuek A."/>
            <person name="Anishchenko I.M."/>
            <person name="Voigt K."/>
            <person name="de Hoog G.S."/>
            <person name="Smith M.E."/>
            <person name="Heitman J."/>
            <person name="Vilgalys R."/>
            <person name="Stajich J.E."/>
        </authorList>
    </citation>
    <scope>NUCLEOTIDE SEQUENCE [LARGE SCALE GENOMIC DNA]</scope>
    <source>
        <strain evidence="9 10">CBS 357.93</strain>
    </source>
</reference>
<organism evidence="9 10">
    <name type="scientific">Rhizopus azygosporus</name>
    <name type="common">Rhizopus microsporus var. azygosporus</name>
    <dbReference type="NCBI Taxonomy" id="86630"/>
    <lineage>
        <taxon>Eukaryota</taxon>
        <taxon>Fungi</taxon>
        <taxon>Fungi incertae sedis</taxon>
        <taxon>Mucoromycota</taxon>
        <taxon>Mucoromycotina</taxon>
        <taxon>Mucoromycetes</taxon>
        <taxon>Mucorales</taxon>
        <taxon>Mucorineae</taxon>
        <taxon>Rhizopodaceae</taxon>
        <taxon>Rhizopus</taxon>
    </lineage>
</organism>
<dbReference type="SUPFAM" id="SSF100950">
    <property type="entry name" value="NagB/RpiA/CoA transferase-like"/>
    <property type="match status" value="1"/>
</dbReference>
<dbReference type="EC" id="5.3.1.6" evidence="4"/>
<dbReference type="CDD" id="cd01398">
    <property type="entry name" value="RPI_A"/>
    <property type="match status" value="1"/>
</dbReference>
<evidence type="ECO:0000256" key="5">
    <source>
        <dbReference type="ARBA" id="ARBA00019150"/>
    </source>
</evidence>
<gene>
    <name evidence="9" type="primary">RKI1_2</name>
    <name evidence="9" type="ORF">CU097_009976</name>
</gene>
<comment type="similarity">
    <text evidence="3">Belongs to the ribose 5-phosphate isomerase family.</text>
</comment>
<name>A0A367JIY5_RHIAZ</name>
<evidence type="ECO:0000256" key="4">
    <source>
        <dbReference type="ARBA" id="ARBA00011959"/>
    </source>
</evidence>
<dbReference type="SUPFAM" id="SSF75445">
    <property type="entry name" value="D-ribose-5-phosphate isomerase (RpiA), lid domain"/>
    <property type="match status" value="1"/>
</dbReference>
<keyword evidence="10" id="KW-1185">Reference proteome</keyword>
<dbReference type="InterPro" id="IPR004788">
    <property type="entry name" value="Ribose5P_isomerase_type_A"/>
</dbReference>
<dbReference type="InterPro" id="IPR037171">
    <property type="entry name" value="NagB/RpiA_transferase-like"/>
</dbReference>
<dbReference type="PANTHER" id="PTHR11934:SF0">
    <property type="entry name" value="RIBOSE-5-PHOSPHATE ISOMERASE"/>
    <property type="match status" value="1"/>
</dbReference>
<dbReference type="Proteomes" id="UP000252139">
    <property type="component" value="Unassembled WGS sequence"/>
</dbReference>
<dbReference type="GO" id="GO:0004751">
    <property type="term" value="F:ribose-5-phosphate isomerase activity"/>
    <property type="evidence" value="ECO:0007669"/>
    <property type="project" value="UniProtKB-EC"/>
</dbReference>
<dbReference type="GO" id="GO:0006014">
    <property type="term" value="P:D-ribose metabolic process"/>
    <property type="evidence" value="ECO:0007669"/>
    <property type="project" value="TreeGrafter"/>
</dbReference>
<evidence type="ECO:0000313" key="10">
    <source>
        <dbReference type="Proteomes" id="UP000252139"/>
    </source>
</evidence>
<dbReference type="EMBL" id="PJQL01001247">
    <property type="protein sequence ID" value="RCH89661.1"/>
    <property type="molecule type" value="Genomic_DNA"/>
</dbReference>
<evidence type="ECO:0000256" key="7">
    <source>
        <dbReference type="ARBA" id="ARBA00029734"/>
    </source>
</evidence>
<evidence type="ECO:0000313" key="9">
    <source>
        <dbReference type="EMBL" id="RCH89661.1"/>
    </source>
</evidence>
<dbReference type="GO" id="GO:0009052">
    <property type="term" value="P:pentose-phosphate shunt, non-oxidative branch"/>
    <property type="evidence" value="ECO:0007669"/>
    <property type="project" value="InterPro"/>
</dbReference>
<dbReference type="Gene3D" id="3.30.70.260">
    <property type="match status" value="1"/>
</dbReference>
<evidence type="ECO:0000256" key="6">
    <source>
        <dbReference type="ARBA" id="ARBA00023235"/>
    </source>
</evidence>